<name>A0ABT8L0B6_9BACT</name>
<dbReference type="Proteomes" id="UP001172082">
    <property type="component" value="Unassembled WGS sequence"/>
</dbReference>
<evidence type="ECO:0000313" key="2">
    <source>
        <dbReference type="EMBL" id="MDN5205607.1"/>
    </source>
</evidence>
<evidence type="ECO:0000256" key="1">
    <source>
        <dbReference type="SAM" id="Phobius"/>
    </source>
</evidence>
<sequence length="105" mass="11662">MLGILLIYFIGKSYYQLAQKYEKHKWGFAILGVASYYFGTIVGGVLIYLAVDLGLSSIDNMPDVAVGFMVLPFGILACWGLHTILKRQWSNTQVKGGENVLDVLE</sequence>
<reference evidence="2" key="1">
    <citation type="submission" date="2023-06" db="EMBL/GenBank/DDBJ databases">
        <title>Genomic of Parafulvivirga corallium.</title>
        <authorList>
            <person name="Wang G."/>
        </authorList>
    </citation>
    <scope>NUCLEOTIDE SEQUENCE</scope>
    <source>
        <strain evidence="2">BMA10</strain>
    </source>
</reference>
<protein>
    <submittedName>
        <fullName evidence="2">Uncharacterized protein</fullName>
    </submittedName>
</protein>
<evidence type="ECO:0000313" key="3">
    <source>
        <dbReference type="Proteomes" id="UP001172082"/>
    </source>
</evidence>
<feature type="transmembrane region" description="Helical" evidence="1">
    <location>
        <begin position="26"/>
        <end position="51"/>
    </location>
</feature>
<organism evidence="2 3">
    <name type="scientific">Splendidivirga corallicola</name>
    <dbReference type="NCBI Taxonomy" id="3051826"/>
    <lineage>
        <taxon>Bacteria</taxon>
        <taxon>Pseudomonadati</taxon>
        <taxon>Bacteroidota</taxon>
        <taxon>Cytophagia</taxon>
        <taxon>Cytophagales</taxon>
        <taxon>Splendidivirgaceae</taxon>
        <taxon>Splendidivirga</taxon>
    </lineage>
</organism>
<feature type="transmembrane region" description="Helical" evidence="1">
    <location>
        <begin position="63"/>
        <end position="85"/>
    </location>
</feature>
<dbReference type="RefSeq" id="WP_346755629.1">
    <property type="nucleotide sequence ID" value="NZ_JAUJEA010000021.1"/>
</dbReference>
<keyword evidence="1" id="KW-1133">Transmembrane helix</keyword>
<keyword evidence="3" id="KW-1185">Reference proteome</keyword>
<dbReference type="EMBL" id="JAUJEA010000021">
    <property type="protein sequence ID" value="MDN5205607.1"/>
    <property type="molecule type" value="Genomic_DNA"/>
</dbReference>
<comment type="caution">
    <text evidence="2">The sequence shown here is derived from an EMBL/GenBank/DDBJ whole genome shotgun (WGS) entry which is preliminary data.</text>
</comment>
<keyword evidence="1" id="KW-0812">Transmembrane</keyword>
<accession>A0ABT8L0B6</accession>
<keyword evidence="1" id="KW-0472">Membrane</keyword>
<proteinExistence type="predicted"/>
<gene>
    <name evidence="2" type="ORF">QQ008_29755</name>
</gene>